<gene>
    <name evidence="2" type="ORF">HUG15_19865</name>
</gene>
<name>A0A7T6Z6B2_9BACI</name>
<keyword evidence="1" id="KW-1133">Transmembrane helix</keyword>
<reference evidence="2 3" key="1">
    <citation type="submission" date="2020-06" db="EMBL/GenBank/DDBJ databases">
        <title>Genomic analysis of Salicibibacter sp. NKC5-3.</title>
        <authorList>
            <person name="Oh Y.J."/>
        </authorList>
    </citation>
    <scope>NUCLEOTIDE SEQUENCE [LARGE SCALE GENOMIC DNA]</scope>
    <source>
        <strain evidence="2 3">NKC5-3</strain>
    </source>
</reference>
<protein>
    <recommendedName>
        <fullName evidence="4">DUF4825 domain-containing protein</fullName>
    </recommendedName>
</protein>
<evidence type="ECO:0000313" key="2">
    <source>
        <dbReference type="EMBL" id="QQK77617.1"/>
    </source>
</evidence>
<dbReference type="KEGG" id="scia:HUG15_19865"/>
<sequence length="224" mass="26774">MNRKTIIIILISIVSFIVLCGIALYAILYNFFESSPPPDDPGKVEEETESYLEDRYDEEFVAEYDDYEDFTRNLYYLEAYPVENEHLVFQVTKGINIERYYDNYQYHKWGDLGIDETLTNETDELFPDARDIDFDLVSSRNSLLINSYIYLSLEEDAIDWDEEEERIYDLIEFYRDENIYSTIRVYYENIDLMYEMIEEELEEINAPEDVADYQQDIEEDGSVT</sequence>
<accession>A0A7T6Z6B2</accession>
<dbReference type="Proteomes" id="UP000595823">
    <property type="component" value="Chromosome"/>
</dbReference>
<dbReference type="EMBL" id="CP054705">
    <property type="protein sequence ID" value="QQK77617.1"/>
    <property type="molecule type" value="Genomic_DNA"/>
</dbReference>
<keyword evidence="1" id="KW-0472">Membrane</keyword>
<dbReference type="RefSeq" id="WP_200125115.1">
    <property type="nucleotide sequence ID" value="NZ_CP054705.1"/>
</dbReference>
<keyword evidence="1" id="KW-0812">Transmembrane</keyword>
<evidence type="ECO:0008006" key="4">
    <source>
        <dbReference type="Google" id="ProtNLM"/>
    </source>
</evidence>
<dbReference type="AlphaFoldDB" id="A0A7T6Z6B2"/>
<keyword evidence="3" id="KW-1185">Reference proteome</keyword>
<feature type="transmembrane region" description="Helical" evidence="1">
    <location>
        <begin position="7"/>
        <end position="32"/>
    </location>
</feature>
<proteinExistence type="predicted"/>
<evidence type="ECO:0000313" key="3">
    <source>
        <dbReference type="Proteomes" id="UP000595823"/>
    </source>
</evidence>
<evidence type="ECO:0000256" key="1">
    <source>
        <dbReference type="SAM" id="Phobius"/>
    </source>
</evidence>
<organism evidence="2 3">
    <name type="scientific">Salicibibacter cibarius</name>
    <dbReference type="NCBI Taxonomy" id="2743000"/>
    <lineage>
        <taxon>Bacteria</taxon>
        <taxon>Bacillati</taxon>
        <taxon>Bacillota</taxon>
        <taxon>Bacilli</taxon>
        <taxon>Bacillales</taxon>
        <taxon>Bacillaceae</taxon>
        <taxon>Salicibibacter</taxon>
    </lineage>
</organism>